<protein>
    <submittedName>
        <fullName evidence="1">Uncharacterized protein</fullName>
    </submittedName>
</protein>
<evidence type="ECO:0000313" key="1">
    <source>
        <dbReference type="EMBL" id="VDK34229.1"/>
    </source>
</evidence>
<accession>A0A3P6PDC0</accession>
<dbReference type="EMBL" id="UYRU01002468">
    <property type="protein sequence ID" value="VDK34229.1"/>
    <property type="molecule type" value="Genomic_DNA"/>
</dbReference>
<dbReference type="Proteomes" id="UP000281553">
    <property type="component" value="Unassembled WGS sequence"/>
</dbReference>
<sequence>MRYTPIVAFVGGLLIHERKALEHPPVCKPRVLDIEKTVEKADRLINAFRETAGVPGLSVAASIGGITVYSKGEISLNIICIFVRYSC</sequence>
<keyword evidence="2" id="KW-1185">Reference proteome</keyword>
<reference evidence="1 2" key="1">
    <citation type="submission" date="2018-11" db="EMBL/GenBank/DDBJ databases">
        <authorList>
            <consortium name="Pathogen Informatics"/>
        </authorList>
    </citation>
    <scope>NUCLEOTIDE SEQUENCE [LARGE SCALE GENOMIC DNA]</scope>
</reference>
<gene>
    <name evidence="1" type="ORF">DILT_LOCUS564</name>
</gene>
<dbReference type="AlphaFoldDB" id="A0A3P6PDC0"/>
<organism evidence="1 2">
    <name type="scientific">Dibothriocephalus latus</name>
    <name type="common">Fish tapeworm</name>
    <name type="synonym">Diphyllobothrium latum</name>
    <dbReference type="NCBI Taxonomy" id="60516"/>
    <lineage>
        <taxon>Eukaryota</taxon>
        <taxon>Metazoa</taxon>
        <taxon>Spiralia</taxon>
        <taxon>Lophotrochozoa</taxon>
        <taxon>Platyhelminthes</taxon>
        <taxon>Cestoda</taxon>
        <taxon>Eucestoda</taxon>
        <taxon>Diphyllobothriidea</taxon>
        <taxon>Diphyllobothriidae</taxon>
        <taxon>Dibothriocephalus</taxon>
    </lineage>
</organism>
<proteinExistence type="predicted"/>
<name>A0A3P6PDC0_DIBLA</name>
<evidence type="ECO:0000313" key="2">
    <source>
        <dbReference type="Proteomes" id="UP000281553"/>
    </source>
</evidence>